<comment type="caution">
    <text evidence="1">The sequence shown here is derived from an EMBL/GenBank/DDBJ whole genome shotgun (WGS) entry which is preliminary data.</text>
</comment>
<keyword evidence="2" id="KW-1185">Reference proteome</keyword>
<evidence type="ECO:0000313" key="1">
    <source>
        <dbReference type="EMBL" id="GAD03855.1"/>
    </source>
</evidence>
<proteinExistence type="predicted"/>
<dbReference type="EMBL" id="BARX01000036">
    <property type="protein sequence ID" value="GAD03855.1"/>
    <property type="molecule type" value="Genomic_DNA"/>
</dbReference>
<gene>
    <name evidence="1" type="ORF">AALB_3935</name>
</gene>
<dbReference type="RefSeq" id="WP_016403622.1">
    <property type="nucleotide sequence ID" value="NZ_BARX01000036.1"/>
</dbReference>
<evidence type="ECO:0008006" key="3">
    <source>
        <dbReference type="Google" id="ProtNLM"/>
    </source>
</evidence>
<name>R9PRE0_AGAAL</name>
<reference evidence="1" key="1">
    <citation type="journal article" date="2013" name="Genome Announc.">
        <title>Draft Genome Sequence of Agarivorans albus Strain MKT 106T, an Agarolytic Marine Bacterium.</title>
        <authorList>
            <person name="Yasuike M."/>
            <person name="Nakamura Y."/>
            <person name="Kai W."/>
            <person name="Fujiwara A."/>
            <person name="Fukui Y."/>
            <person name="Satomi M."/>
            <person name="Sano M."/>
        </authorList>
    </citation>
    <scope>NUCLEOTIDE SEQUENCE [LARGE SCALE GENOMIC DNA]</scope>
</reference>
<dbReference type="AlphaFoldDB" id="R9PRE0"/>
<accession>R9PRE0</accession>
<sequence>MAGVCLVVHETSIPYVKNVLAAIADALKDAFGCDCPMIACSSIDSAETKDVEYIFIIGENLGRFTRKQGRRYIFINFSVVSKLGSLASNSLNGSKLIRYKSQLLQSKLDLFDAVMDYYPPQTRYLSKTLNTPVFGFVPWVAPCAGLKPIPLESRAYDVCFVGSLSKRRQRVLDKLKAEGCVLSPFSNVVAEEVSAQSRCTLNIHLERSNHLEIPRVMGALAQSPLITESSYGIYELIPKQLVQVHSYSNLVNQTLALLANPKSLEETALRARSWYIEVAAPRYKDMFISAVNELRFTLKVTRASKQVDSLSVE</sequence>
<protein>
    <recommendedName>
        <fullName evidence="3">Glycosyltransferase family 1 protein</fullName>
    </recommendedName>
</protein>
<organism evidence="1 2">
    <name type="scientific">Agarivorans albus MKT 106</name>
    <dbReference type="NCBI Taxonomy" id="1331007"/>
    <lineage>
        <taxon>Bacteria</taxon>
        <taxon>Pseudomonadati</taxon>
        <taxon>Pseudomonadota</taxon>
        <taxon>Gammaproteobacteria</taxon>
        <taxon>Alteromonadales</taxon>
        <taxon>Alteromonadaceae</taxon>
        <taxon>Agarivorans</taxon>
    </lineage>
</organism>
<dbReference type="Proteomes" id="UP000014461">
    <property type="component" value="Unassembled WGS sequence"/>
</dbReference>
<evidence type="ECO:0000313" key="2">
    <source>
        <dbReference type="Proteomes" id="UP000014461"/>
    </source>
</evidence>